<dbReference type="InterPro" id="IPR026444">
    <property type="entry name" value="Secre_tail"/>
</dbReference>
<dbReference type="Gene3D" id="2.60.40.10">
    <property type="entry name" value="Immunoglobulins"/>
    <property type="match status" value="1"/>
</dbReference>
<dbReference type="GO" id="GO:0004553">
    <property type="term" value="F:hydrolase activity, hydrolyzing O-glycosyl compounds"/>
    <property type="evidence" value="ECO:0007669"/>
    <property type="project" value="UniProtKB-ARBA"/>
</dbReference>
<dbReference type="InterPro" id="IPR013783">
    <property type="entry name" value="Ig-like_fold"/>
</dbReference>
<dbReference type="InterPro" id="IPR036116">
    <property type="entry name" value="FN3_sf"/>
</dbReference>
<dbReference type="InterPro" id="IPR011628">
    <property type="entry name" value="Cleaved_adhesin"/>
</dbReference>
<dbReference type="Gene3D" id="2.60.120.200">
    <property type="match status" value="2"/>
</dbReference>
<evidence type="ECO:0000259" key="2">
    <source>
        <dbReference type="PROSITE" id="PS50853"/>
    </source>
</evidence>
<gene>
    <name evidence="3" type="ORF">SAMN05216474_0698</name>
</gene>
<dbReference type="PROSITE" id="PS50853">
    <property type="entry name" value="FN3"/>
    <property type="match status" value="1"/>
</dbReference>
<evidence type="ECO:0000313" key="4">
    <source>
        <dbReference type="Proteomes" id="UP000236454"/>
    </source>
</evidence>
<dbReference type="NCBIfam" id="NF038128">
    <property type="entry name" value="choice_anch_J"/>
    <property type="match status" value="2"/>
</dbReference>
<dbReference type="STRING" id="477690.SAMN05216474_0698"/>
<dbReference type="CDD" id="cd00063">
    <property type="entry name" value="FN3"/>
    <property type="match status" value="1"/>
</dbReference>
<dbReference type="OrthoDB" id="1401747at2"/>
<dbReference type="NCBIfam" id="TIGR04183">
    <property type="entry name" value="Por_Secre_tail"/>
    <property type="match status" value="1"/>
</dbReference>
<proteinExistence type="predicted"/>
<dbReference type="Pfam" id="PF00041">
    <property type="entry name" value="fn3"/>
    <property type="match status" value="1"/>
</dbReference>
<sequence>MMKRLILRANTKNNNMQKFTQRLAFTASLVLSLASSSFGQITEDFETTPLTGWTFYQTESDDPGFVQTSSQAHSGSSSFFHDDNNLALTSTSWMVSPAYTCGSNDELIFWFRQNFTGSYYNYSGVHISTASNDPITNPGDFTEIEEFNATSSTGFSEDVWTEYVSSLSAYAGQTIHIAFKYSGDFQHEFYIDDFSLNAAPTCPEPELLTLTTIDAYSAGVTWTVMGSEPAWELEYGPAGFTPGTGLTQIETSNTGTLSGLNPNTAYDVYVRGLCGVGDTSIYSNVVTFNTNCLAMNGLGYCESFDSDSQNENCWRVLDNNNDGDTWDLNYQYNTNSGDQVAMLYTDYNSGNNDDYLISPNLILTGNEVFKFSYRVQSSYEANDFQVLLSTTGSNPADFTDTLMALDTYDNTTYMDTSLDLSNYTGQVYIAFNVPPGGLDGYRLFIDDVCIEVCIPTPGVDGQQNVCMTDSVLNLNEVATKNYNNGAWYFPASPIDLYDDSLINIQGLPQDNYRAMYILETGCGISDTTFADFSIYQLSSAGGDGMIDVCKNQPINLYEGLAGNIDLGGTWVDYQNQVLASSQPIAPSIPGSFNYRYYASNGVCPEDTSLLVINVGSCDYLGLEEEMMQAVSVYPNPTQNLINIEAPTDLVADVNIIDSKGRVVFTHVRAFDQTAVLSVDMSQFDNGIYFVQLIGEATTQTLRFVKH</sequence>
<organism evidence="3 4">
    <name type="scientific">Lishizhenia tianjinensis</name>
    <dbReference type="NCBI Taxonomy" id="477690"/>
    <lineage>
        <taxon>Bacteria</taxon>
        <taxon>Pseudomonadati</taxon>
        <taxon>Bacteroidota</taxon>
        <taxon>Flavobacteriia</taxon>
        <taxon>Flavobacteriales</taxon>
        <taxon>Crocinitomicaceae</taxon>
        <taxon>Lishizhenia</taxon>
    </lineage>
</organism>
<dbReference type="InterPro" id="IPR013320">
    <property type="entry name" value="ConA-like_dom_sf"/>
</dbReference>
<dbReference type="Pfam" id="PF18962">
    <property type="entry name" value="Por_Secre_tail"/>
    <property type="match status" value="1"/>
</dbReference>
<accession>A0A1I6Y806</accession>
<dbReference type="GO" id="GO:0005975">
    <property type="term" value="P:carbohydrate metabolic process"/>
    <property type="evidence" value="ECO:0007669"/>
    <property type="project" value="UniProtKB-ARBA"/>
</dbReference>
<dbReference type="SUPFAM" id="SSF49899">
    <property type="entry name" value="Concanavalin A-like lectins/glucanases"/>
    <property type="match status" value="1"/>
</dbReference>
<dbReference type="Proteomes" id="UP000236454">
    <property type="component" value="Unassembled WGS sequence"/>
</dbReference>
<keyword evidence="4" id="KW-1185">Reference proteome</keyword>
<dbReference type="SUPFAM" id="SSF49265">
    <property type="entry name" value="Fibronectin type III"/>
    <property type="match status" value="1"/>
</dbReference>
<feature type="domain" description="Fibronectin type-III" evidence="2">
    <location>
        <begin position="204"/>
        <end position="293"/>
    </location>
</feature>
<dbReference type="Pfam" id="PF07675">
    <property type="entry name" value="Cleaved_Adhesin"/>
    <property type="match status" value="2"/>
</dbReference>
<dbReference type="EMBL" id="FPAS01000001">
    <property type="protein sequence ID" value="SFT46274.1"/>
    <property type="molecule type" value="Genomic_DNA"/>
</dbReference>
<dbReference type="SMART" id="SM00060">
    <property type="entry name" value="FN3"/>
    <property type="match status" value="1"/>
</dbReference>
<keyword evidence="1" id="KW-0732">Signal</keyword>
<dbReference type="InterPro" id="IPR003961">
    <property type="entry name" value="FN3_dom"/>
</dbReference>
<evidence type="ECO:0000256" key="1">
    <source>
        <dbReference type="ARBA" id="ARBA00022729"/>
    </source>
</evidence>
<evidence type="ECO:0000313" key="3">
    <source>
        <dbReference type="EMBL" id="SFT46274.1"/>
    </source>
</evidence>
<dbReference type="AlphaFoldDB" id="A0A1I6Y806"/>
<protein>
    <submittedName>
        <fullName evidence="3">Por secretion system C-terminal sorting domain-containing protein</fullName>
    </submittedName>
</protein>
<reference evidence="3 4" key="1">
    <citation type="submission" date="2016-10" db="EMBL/GenBank/DDBJ databases">
        <authorList>
            <person name="de Groot N.N."/>
        </authorList>
    </citation>
    <scope>NUCLEOTIDE SEQUENCE [LARGE SCALE GENOMIC DNA]</scope>
    <source>
        <strain evidence="3 4">CGMCC 1.7005</strain>
    </source>
</reference>
<name>A0A1I6Y806_9FLAO</name>